<evidence type="ECO:0000313" key="2">
    <source>
        <dbReference type="Proteomes" id="UP001050975"/>
    </source>
</evidence>
<proteinExistence type="predicted"/>
<dbReference type="RefSeq" id="WP_226586541.1">
    <property type="nucleotide sequence ID" value="NZ_BLAY01000094.1"/>
</dbReference>
<protein>
    <submittedName>
        <fullName evidence="1">Uncharacterized protein</fullName>
    </submittedName>
</protein>
<dbReference type="AlphaFoldDB" id="A0AAV3XKA4"/>
<dbReference type="EMBL" id="BLAY01000094">
    <property type="protein sequence ID" value="GET40585.1"/>
    <property type="molecule type" value="Genomic_DNA"/>
</dbReference>
<reference evidence="1" key="1">
    <citation type="submission" date="2019-10" db="EMBL/GenBank/DDBJ databases">
        <title>Draft genome sequece of Microseira wollei NIES-4236.</title>
        <authorList>
            <person name="Yamaguchi H."/>
            <person name="Suzuki S."/>
            <person name="Kawachi M."/>
        </authorList>
    </citation>
    <scope>NUCLEOTIDE SEQUENCE</scope>
    <source>
        <strain evidence="1">NIES-4236</strain>
    </source>
</reference>
<name>A0AAV3XKA4_9CYAN</name>
<evidence type="ECO:0000313" key="1">
    <source>
        <dbReference type="EMBL" id="GET40585.1"/>
    </source>
</evidence>
<dbReference type="Proteomes" id="UP001050975">
    <property type="component" value="Unassembled WGS sequence"/>
</dbReference>
<accession>A0AAV3XKA4</accession>
<sequence>MECTEAQELAFDFLMAEWEIAEADREWFSVLNCRWVKDSWYVVEIGVEGLPDKWVIQVYDTGECDPNYTFNSPISAASGTAELEEFPPEVAQMISKERQG</sequence>
<gene>
    <name evidence="1" type="ORF">MiSe_53950</name>
</gene>
<comment type="caution">
    <text evidence="1">The sequence shown here is derived from an EMBL/GenBank/DDBJ whole genome shotgun (WGS) entry which is preliminary data.</text>
</comment>
<keyword evidence="2" id="KW-1185">Reference proteome</keyword>
<organism evidence="1 2">
    <name type="scientific">Microseira wollei NIES-4236</name>
    <dbReference type="NCBI Taxonomy" id="2530354"/>
    <lineage>
        <taxon>Bacteria</taxon>
        <taxon>Bacillati</taxon>
        <taxon>Cyanobacteriota</taxon>
        <taxon>Cyanophyceae</taxon>
        <taxon>Oscillatoriophycideae</taxon>
        <taxon>Aerosakkonematales</taxon>
        <taxon>Aerosakkonemataceae</taxon>
        <taxon>Microseira</taxon>
    </lineage>
</organism>